<dbReference type="Gene3D" id="2.40.128.680">
    <property type="match status" value="1"/>
</dbReference>
<protein>
    <submittedName>
        <fullName evidence="2">Ribonuclease h2 non-catalytic subunit domain-containing protein</fullName>
    </submittedName>
</protein>
<gene>
    <name evidence="2" type="ORF">DdX_09557</name>
</gene>
<evidence type="ECO:0000313" key="3">
    <source>
        <dbReference type="Proteomes" id="UP001201812"/>
    </source>
</evidence>
<dbReference type="AlphaFoldDB" id="A0AAD4MZF6"/>
<organism evidence="2 3">
    <name type="scientific">Ditylenchus destructor</name>
    <dbReference type="NCBI Taxonomy" id="166010"/>
    <lineage>
        <taxon>Eukaryota</taxon>
        <taxon>Metazoa</taxon>
        <taxon>Ecdysozoa</taxon>
        <taxon>Nematoda</taxon>
        <taxon>Chromadorea</taxon>
        <taxon>Rhabditida</taxon>
        <taxon>Tylenchina</taxon>
        <taxon>Tylenchomorpha</taxon>
        <taxon>Sphaerularioidea</taxon>
        <taxon>Anguinidae</taxon>
        <taxon>Anguininae</taxon>
        <taxon>Ditylenchus</taxon>
    </lineage>
</organism>
<dbReference type="InterPro" id="IPR013924">
    <property type="entry name" value="RNase_H2_suC"/>
</dbReference>
<reference evidence="2" key="1">
    <citation type="submission" date="2022-01" db="EMBL/GenBank/DDBJ databases">
        <title>Genome Sequence Resource for Two Populations of Ditylenchus destructor, the Migratory Endoparasitic Phytonematode.</title>
        <authorList>
            <person name="Zhang H."/>
            <person name="Lin R."/>
            <person name="Xie B."/>
        </authorList>
    </citation>
    <scope>NUCLEOTIDE SEQUENCE</scope>
    <source>
        <strain evidence="2">BazhouSP</strain>
    </source>
</reference>
<sequence>MASSKRTKPALVFKDRPDKNQQNEIHSMPVSIDFTGSAPVSQYFFQEDLANGNKAATFRGRLLYGQEMKLPESYRIHVVKEKTSNSEPSKIFEVESSRPEFTTWEYDFETSETAKSSLMRAVHSLKVAQDLASDDD</sequence>
<dbReference type="Proteomes" id="UP001201812">
    <property type="component" value="Unassembled WGS sequence"/>
</dbReference>
<keyword evidence="3" id="KW-1185">Reference proteome</keyword>
<dbReference type="GO" id="GO:0032299">
    <property type="term" value="C:ribonuclease H2 complex"/>
    <property type="evidence" value="ECO:0007669"/>
    <property type="project" value="InterPro"/>
</dbReference>
<dbReference type="CDD" id="cd09271">
    <property type="entry name" value="RNase_H2-C"/>
    <property type="match status" value="1"/>
</dbReference>
<dbReference type="EMBL" id="JAKKPZ010000018">
    <property type="protein sequence ID" value="KAI1712471.1"/>
    <property type="molecule type" value="Genomic_DNA"/>
</dbReference>
<dbReference type="GO" id="GO:0006401">
    <property type="term" value="P:RNA catabolic process"/>
    <property type="evidence" value="ECO:0007669"/>
    <property type="project" value="InterPro"/>
</dbReference>
<dbReference type="PANTHER" id="PTHR47204">
    <property type="entry name" value="OS02G0168900 PROTEIN"/>
    <property type="match status" value="1"/>
</dbReference>
<evidence type="ECO:0000256" key="1">
    <source>
        <dbReference type="SAM" id="MobiDB-lite"/>
    </source>
</evidence>
<dbReference type="PANTHER" id="PTHR47204:SF1">
    <property type="entry name" value="RIBONUCLEASE H2 SUBUNIT C"/>
    <property type="match status" value="1"/>
</dbReference>
<proteinExistence type="predicted"/>
<name>A0AAD4MZF6_9BILA</name>
<evidence type="ECO:0000313" key="2">
    <source>
        <dbReference type="EMBL" id="KAI1712471.1"/>
    </source>
</evidence>
<accession>A0AAD4MZF6</accession>
<dbReference type="Pfam" id="PF08615">
    <property type="entry name" value="RNase_H2_suC"/>
    <property type="match status" value="1"/>
</dbReference>
<feature type="region of interest" description="Disordered" evidence="1">
    <location>
        <begin position="1"/>
        <end position="24"/>
    </location>
</feature>
<comment type="caution">
    <text evidence="2">The sequence shown here is derived from an EMBL/GenBank/DDBJ whole genome shotgun (WGS) entry which is preliminary data.</text>
</comment>